<dbReference type="Proteomes" id="UP001318040">
    <property type="component" value="Chromosome 1"/>
</dbReference>
<dbReference type="GO" id="GO:0090729">
    <property type="term" value="F:toxin activity"/>
    <property type="evidence" value="ECO:0007669"/>
    <property type="project" value="InterPro"/>
</dbReference>
<dbReference type="AlphaFoldDB" id="A0AAJ7WWT7"/>
<evidence type="ECO:0000313" key="3">
    <source>
        <dbReference type="RefSeq" id="XP_032812900.1"/>
    </source>
</evidence>
<dbReference type="GO" id="GO:0005576">
    <property type="term" value="C:extracellular region"/>
    <property type="evidence" value="ECO:0007669"/>
    <property type="project" value="InterPro"/>
</dbReference>
<evidence type="ECO:0000313" key="2">
    <source>
        <dbReference type="Proteomes" id="UP001318040"/>
    </source>
</evidence>
<reference evidence="3" key="1">
    <citation type="submission" date="2025-08" db="UniProtKB">
        <authorList>
            <consortium name="RefSeq"/>
        </authorList>
    </citation>
    <scope>IDENTIFICATION</scope>
    <source>
        <tissue evidence="3">Sperm</tissue>
    </source>
</reference>
<dbReference type="InterPro" id="IPR045860">
    <property type="entry name" value="Snake_toxin-like_sf"/>
</dbReference>
<dbReference type="Gene3D" id="2.10.60.10">
    <property type="entry name" value="CD59"/>
    <property type="match status" value="1"/>
</dbReference>
<dbReference type="RefSeq" id="XP_032812900.1">
    <property type="nucleotide sequence ID" value="XM_032957009.1"/>
</dbReference>
<feature type="region of interest" description="Disordered" evidence="1">
    <location>
        <begin position="155"/>
        <end position="195"/>
    </location>
</feature>
<feature type="compositionally biased region" description="Polar residues" evidence="1">
    <location>
        <begin position="155"/>
        <end position="183"/>
    </location>
</feature>
<gene>
    <name evidence="3" type="primary">LOC116943799</name>
</gene>
<name>A0AAJ7WWT7_PETMA</name>
<keyword evidence="2" id="KW-1185">Reference proteome</keyword>
<dbReference type="SUPFAM" id="SSF57302">
    <property type="entry name" value="Snake toxin-like"/>
    <property type="match status" value="2"/>
</dbReference>
<dbReference type="KEGG" id="pmrn:116943799"/>
<proteinExistence type="predicted"/>
<sequence>MRGGGAARKAAVTSVKPPPPSMLGHALKCHECNGVDQCKNSKPMECPADKAIHCITDFNGTSVAISKGCETFCPEGVFCCSREECNKRSTLLECFNCTDLACTKMTTKLCSKGGHYCYSSQVDGDRVSRGCRKECPEGVNVTCCQKDRCNIEPGNKTSGNGASDNQASGNSQPSKSPTTNKASGNGAPGKGDGNSAPGMSACLLQGLGLFSMATMMRLLQD</sequence>
<dbReference type="CDD" id="cd00206">
    <property type="entry name" value="TFP_snake_toxin"/>
    <property type="match status" value="1"/>
</dbReference>
<protein>
    <submittedName>
        <fullName evidence="3">Uncharacterized protein LOC116943799 isoform X1</fullName>
    </submittedName>
</protein>
<dbReference type="InterPro" id="IPR003571">
    <property type="entry name" value="Snake_3FTx"/>
</dbReference>
<organism evidence="2 3">
    <name type="scientific">Petromyzon marinus</name>
    <name type="common">Sea lamprey</name>
    <dbReference type="NCBI Taxonomy" id="7757"/>
    <lineage>
        <taxon>Eukaryota</taxon>
        <taxon>Metazoa</taxon>
        <taxon>Chordata</taxon>
        <taxon>Craniata</taxon>
        <taxon>Vertebrata</taxon>
        <taxon>Cyclostomata</taxon>
        <taxon>Hyperoartia</taxon>
        <taxon>Petromyzontiformes</taxon>
        <taxon>Petromyzontidae</taxon>
        <taxon>Petromyzon</taxon>
    </lineage>
</organism>
<accession>A0AAJ7WWT7</accession>
<evidence type="ECO:0000256" key="1">
    <source>
        <dbReference type="SAM" id="MobiDB-lite"/>
    </source>
</evidence>